<evidence type="ECO:0000313" key="6">
    <source>
        <dbReference type="Proteomes" id="UP000735302"/>
    </source>
</evidence>
<evidence type="ECO:0000313" key="5">
    <source>
        <dbReference type="EMBL" id="GFN93589.1"/>
    </source>
</evidence>
<dbReference type="Pfam" id="PF02822">
    <property type="entry name" value="Antistasin"/>
    <property type="match status" value="1"/>
</dbReference>
<keyword evidence="3" id="KW-0732">Signal</keyword>
<protein>
    <submittedName>
        <fullName evidence="5">Kunitz domain-containing protein</fullName>
    </submittedName>
</protein>
<dbReference type="Gene3D" id="2.10.22.10">
    <property type="entry name" value="Antistasin, domain 1"/>
    <property type="match status" value="1"/>
</dbReference>
<evidence type="ECO:0000256" key="1">
    <source>
        <dbReference type="ARBA" id="ARBA00022690"/>
    </source>
</evidence>
<evidence type="ECO:0000256" key="2">
    <source>
        <dbReference type="ARBA" id="ARBA00022900"/>
    </source>
</evidence>
<feature type="signal peptide" evidence="3">
    <location>
        <begin position="1"/>
        <end position="17"/>
    </location>
</feature>
<evidence type="ECO:0000259" key="4">
    <source>
        <dbReference type="PROSITE" id="PS51252"/>
    </source>
</evidence>
<gene>
    <name evidence="5" type="ORF">PoB_002009500</name>
</gene>
<dbReference type="PROSITE" id="PS51252">
    <property type="entry name" value="ANTISTASIN"/>
    <property type="match status" value="1"/>
</dbReference>
<accession>A0AAV3ZDA2</accession>
<dbReference type="Proteomes" id="UP000735302">
    <property type="component" value="Unassembled WGS sequence"/>
</dbReference>
<dbReference type="InterPro" id="IPR011061">
    <property type="entry name" value="Hirudin/antistatin"/>
</dbReference>
<dbReference type="Pfam" id="PF00095">
    <property type="entry name" value="WAP"/>
    <property type="match status" value="2"/>
</dbReference>
<comment type="caution">
    <text evidence="5">The sequence shown here is derived from an EMBL/GenBank/DDBJ whole genome shotgun (WGS) entry which is preliminary data.</text>
</comment>
<feature type="domain" description="Antistasin-like" evidence="4">
    <location>
        <begin position="146"/>
        <end position="171"/>
    </location>
</feature>
<dbReference type="GO" id="GO:0004867">
    <property type="term" value="F:serine-type endopeptidase inhibitor activity"/>
    <property type="evidence" value="ECO:0007669"/>
    <property type="project" value="UniProtKB-KW"/>
</dbReference>
<dbReference type="AlphaFoldDB" id="A0AAV3ZDA2"/>
<dbReference type="Gene3D" id="4.10.75.10">
    <property type="entry name" value="Elafin-like"/>
    <property type="match status" value="2"/>
</dbReference>
<dbReference type="EMBL" id="BLXT01002362">
    <property type="protein sequence ID" value="GFN93589.1"/>
    <property type="molecule type" value="Genomic_DNA"/>
</dbReference>
<name>A0AAV3ZDA2_9GAST</name>
<feature type="chain" id="PRO_5043394098" evidence="3">
    <location>
        <begin position="18"/>
        <end position="384"/>
    </location>
</feature>
<keyword evidence="1" id="KW-0646">Protease inhibitor</keyword>
<reference evidence="5 6" key="1">
    <citation type="journal article" date="2021" name="Elife">
        <title>Chloroplast acquisition without the gene transfer in kleptoplastic sea slugs, Plakobranchus ocellatus.</title>
        <authorList>
            <person name="Maeda T."/>
            <person name="Takahashi S."/>
            <person name="Yoshida T."/>
            <person name="Shimamura S."/>
            <person name="Takaki Y."/>
            <person name="Nagai Y."/>
            <person name="Toyoda A."/>
            <person name="Suzuki Y."/>
            <person name="Arimoto A."/>
            <person name="Ishii H."/>
            <person name="Satoh N."/>
            <person name="Nishiyama T."/>
            <person name="Hasebe M."/>
            <person name="Maruyama T."/>
            <person name="Minagawa J."/>
            <person name="Obokata J."/>
            <person name="Shigenobu S."/>
        </authorList>
    </citation>
    <scope>NUCLEOTIDE SEQUENCE [LARGE SCALE GENOMIC DNA]</scope>
</reference>
<dbReference type="SUPFAM" id="SSF57262">
    <property type="entry name" value="Leech antihemostatic proteins"/>
    <property type="match status" value="1"/>
</dbReference>
<dbReference type="InterPro" id="IPR008197">
    <property type="entry name" value="WAP_dom"/>
</dbReference>
<dbReference type="InterPro" id="IPR036645">
    <property type="entry name" value="Elafin-like_sf"/>
</dbReference>
<keyword evidence="2" id="KW-0722">Serine protease inhibitor</keyword>
<dbReference type="GO" id="GO:0005576">
    <property type="term" value="C:extracellular region"/>
    <property type="evidence" value="ECO:0007669"/>
    <property type="project" value="InterPro"/>
</dbReference>
<dbReference type="SUPFAM" id="SSF57256">
    <property type="entry name" value="Elafin-like"/>
    <property type="match status" value="1"/>
</dbReference>
<dbReference type="InterPro" id="IPR004094">
    <property type="entry name" value="Antistasin-like"/>
</dbReference>
<keyword evidence="6" id="KW-1185">Reference proteome</keyword>
<organism evidence="5 6">
    <name type="scientific">Plakobranchus ocellatus</name>
    <dbReference type="NCBI Taxonomy" id="259542"/>
    <lineage>
        <taxon>Eukaryota</taxon>
        <taxon>Metazoa</taxon>
        <taxon>Spiralia</taxon>
        <taxon>Lophotrochozoa</taxon>
        <taxon>Mollusca</taxon>
        <taxon>Gastropoda</taxon>
        <taxon>Heterobranchia</taxon>
        <taxon>Euthyneura</taxon>
        <taxon>Panpulmonata</taxon>
        <taxon>Sacoglossa</taxon>
        <taxon>Placobranchoidea</taxon>
        <taxon>Plakobranchidae</taxon>
        <taxon>Plakobranchus</taxon>
    </lineage>
</organism>
<sequence length="384" mass="42591">MLVMTLLLGWLSQDVRCLETNRNLQRQSCNHKPVSCLWDRLGVAVPHSCSRDSDCSQGWRCCTRGCVRRCVLWNPCQTVVCDSGYTCTLRYSFLSNRQEWLPQADCVPDEKKLCRPLSCPLCQAGYKQRLDKDGCPTCDCVAKNDCRKSGCRMLCAYGQETGQDGCPICKCKAEPENPCAHLNCAEQEECRLVARTDCDAPPCNPAPQCVPRANSTRQFDDACSTWDDSTVHLPVVSQNCPRSEDQGRPSWCELDCRLQACPERTVCVHMGQVRSRCCWQATQALLLPPSKAGECPPPALVKASLESLQHTQQQQHSRQRCQLDAQCPGQHKCCSSRNTLAGADTLTGSGSVYGYCTVPTHQILDDLVTNMALKSTSFAKSRHG</sequence>
<evidence type="ECO:0000256" key="3">
    <source>
        <dbReference type="SAM" id="SignalP"/>
    </source>
</evidence>
<proteinExistence type="predicted"/>